<dbReference type="InterPro" id="IPR021352">
    <property type="entry name" value="DUF2971"/>
</dbReference>
<gene>
    <name evidence="1" type="ORF">VIN01S_00870</name>
</gene>
<proteinExistence type="predicted"/>
<reference evidence="1 2" key="1">
    <citation type="submission" date="2019-06" db="EMBL/GenBank/DDBJ databases">
        <title>Whole genome shotgun sequence of Vibrio inusitatus NBRC 102082.</title>
        <authorList>
            <person name="Hosoyama A."/>
            <person name="Uohara A."/>
            <person name="Ohji S."/>
            <person name="Ichikawa N."/>
        </authorList>
    </citation>
    <scope>NUCLEOTIDE SEQUENCE [LARGE SCALE GENOMIC DNA]</scope>
    <source>
        <strain evidence="1 2">NBRC 102082</strain>
    </source>
</reference>
<comment type="caution">
    <text evidence="1">The sequence shown here is derived from an EMBL/GenBank/DDBJ whole genome shotgun (WGS) entry which is preliminary data.</text>
</comment>
<sequence length="283" mass="32785">MSDIIYHYTDIHACQSMIENKQFWLSAHSFLNDETEYFEGFKAFKKMLDEKLKGVPPASQLRAQELISYIEKIMIYSTSFSKESDLLSQWRSYCPKEGGVAIGFDREALSRSQRIQLGKLNSRYLEDCCYDKTQTKFDAATLADAIHMHLCSGDSNDRERFLQHTFFLELMTFLGRTKNPHFREEQEVRLFSYGDRGLEQLVIEATSSMPSIPLVQPEEVSFRPKQNFLVPYLKVDFPIEAIKQINIGPSNFTKECEESLTMFMKAKGLNIDITKSEIPYRAI</sequence>
<dbReference type="OrthoDB" id="8550178at2"/>
<keyword evidence="2" id="KW-1185">Reference proteome</keyword>
<dbReference type="AlphaFoldDB" id="A0A4Y3HQ56"/>
<dbReference type="RefSeq" id="WP_141343657.1">
    <property type="nucleotide sequence ID" value="NZ_BJLF01000001.1"/>
</dbReference>
<organism evidence="1 2">
    <name type="scientific">Vibrio inusitatus NBRC 102082</name>
    <dbReference type="NCBI Taxonomy" id="1219070"/>
    <lineage>
        <taxon>Bacteria</taxon>
        <taxon>Pseudomonadati</taxon>
        <taxon>Pseudomonadota</taxon>
        <taxon>Gammaproteobacteria</taxon>
        <taxon>Vibrionales</taxon>
        <taxon>Vibrionaceae</taxon>
        <taxon>Vibrio</taxon>
    </lineage>
</organism>
<dbReference type="EMBL" id="BJLF01000001">
    <property type="protein sequence ID" value="GEA49283.1"/>
    <property type="molecule type" value="Genomic_DNA"/>
</dbReference>
<accession>A0A4Y3HQ56</accession>
<dbReference type="Pfam" id="PF11185">
    <property type="entry name" value="DUF2971"/>
    <property type="match status" value="1"/>
</dbReference>
<evidence type="ECO:0008006" key="3">
    <source>
        <dbReference type="Google" id="ProtNLM"/>
    </source>
</evidence>
<evidence type="ECO:0000313" key="2">
    <source>
        <dbReference type="Proteomes" id="UP000318717"/>
    </source>
</evidence>
<name>A0A4Y3HQ56_9VIBR</name>
<evidence type="ECO:0000313" key="1">
    <source>
        <dbReference type="EMBL" id="GEA49283.1"/>
    </source>
</evidence>
<protein>
    <recommendedName>
        <fullName evidence="3">DUF2971 domain-containing protein</fullName>
    </recommendedName>
</protein>
<dbReference type="Proteomes" id="UP000318717">
    <property type="component" value="Unassembled WGS sequence"/>
</dbReference>